<dbReference type="AlphaFoldDB" id="A0A7J5P1W6"/>
<accession>A0A7J5P1W6</accession>
<dbReference type="Proteomes" id="UP000435059">
    <property type="component" value="Unassembled WGS sequence"/>
</dbReference>
<feature type="region of interest" description="Disordered" evidence="4">
    <location>
        <begin position="1"/>
        <end position="22"/>
    </location>
</feature>
<evidence type="ECO:0000256" key="2">
    <source>
        <dbReference type="ARBA" id="ARBA00022747"/>
    </source>
</evidence>
<keyword evidence="6" id="KW-0540">Nuclease</keyword>
<dbReference type="GO" id="GO:0009307">
    <property type="term" value="P:DNA restriction-modification system"/>
    <property type="evidence" value="ECO:0007669"/>
    <property type="project" value="UniProtKB-KW"/>
</dbReference>
<feature type="domain" description="Type I restriction modification DNA specificity" evidence="5">
    <location>
        <begin position="219"/>
        <end position="347"/>
    </location>
</feature>
<dbReference type="InterPro" id="IPR044946">
    <property type="entry name" value="Restrct_endonuc_typeI_TRD_sf"/>
</dbReference>
<evidence type="ECO:0000256" key="3">
    <source>
        <dbReference type="ARBA" id="ARBA00023125"/>
    </source>
</evidence>
<dbReference type="GO" id="GO:0004519">
    <property type="term" value="F:endonuclease activity"/>
    <property type="evidence" value="ECO:0007669"/>
    <property type="project" value="UniProtKB-KW"/>
</dbReference>
<dbReference type="RefSeq" id="WP_151923377.1">
    <property type="nucleotide sequence ID" value="NZ_WDES01000024.1"/>
</dbReference>
<dbReference type="Gene3D" id="3.90.220.20">
    <property type="entry name" value="DNA methylase specificity domains"/>
    <property type="match status" value="2"/>
</dbReference>
<dbReference type="InterPro" id="IPR000055">
    <property type="entry name" value="Restrct_endonuc_typeI_TRD"/>
</dbReference>
<dbReference type="EMBL" id="WDES01000024">
    <property type="protein sequence ID" value="KAB6086464.1"/>
    <property type="molecule type" value="Genomic_DNA"/>
</dbReference>
<reference evidence="6 7" key="1">
    <citation type="journal article" date="2019" name="Nat. Med.">
        <title>A library of human gut bacterial isolates paired with longitudinal multiomics data enables mechanistic microbiome research.</title>
        <authorList>
            <person name="Poyet M."/>
            <person name="Groussin M."/>
            <person name="Gibbons S.M."/>
            <person name="Avila-Pacheco J."/>
            <person name="Jiang X."/>
            <person name="Kearney S.M."/>
            <person name="Perrotta A.R."/>
            <person name="Berdy B."/>
            <person name="Zhao S."/>
            <person name="Lieberman T.D."/>
            <person name="Swanson P.K."/>
            <person name="Smith M."/>
            <person name="Roesemann S."/>
            <person name="Alexander J.E."/>
            <person name="Rich S.A."/>
            <person name="Livny J."/>
            <person name="Vlamakis H."/>
            <person name="Clish C."/>
            <person name="Bullock K."/>
            <person name="Deik A."/>
            <person name="Scott J."/>
            <person name="Pierce K.A."/>
            <person name="Xavier R.J."/>
            <person name="Alm E.J."/>
        </authorList>
    </citation>
    <scope>NUCLEOTIDE SEQUENCE [LARGE SCALE GENOMIC DNA]</scope>
    <source>
        <strain evidence="6 7">BIOML-A74</strain>
    </source>
</reference>
<protein>
    <submittedName>
        <fullName evidence="6">Restriction endonuclease</fullName>
    </submittedName>
</protein>
<evidence type="ECO:0000313" key="7">
    <source>
        <dbReference type="Proteomes" id="UP000435059"/>
    </source>
</evidence>
<dbReference type="Pfam" id="PF01420">
    <property type="entry name" value="Methylase_S"/>
    <property type="match status" value="2"/>
</dbReference>
<keyword evidence="7" id="KW-1185">Reference proteome</keyword>
<sequence length="388" mass="43853">MGSVQSFETPKSRGGRPGKIDAPLNKKLSEVKWGEYRLGDLFEVNSYTKRFDANKVIVLEDGKYPYVVRMSNNNGQKGYIDEDEIYLNEGNTISFGQDTATMFYQEHPYFTGDKIKILKAKFREFDKSNAQFFLTTMAKSFESFSWGRSSFSVDIIEKQIISLPVKDGTIDFDFISSFIAELEAERIKELEAHLTVTGLKDYILTEEEHSVLDSYEDWEWNTFNLEDLFGKSTRGKRLKSADRIPGELPFVTAGEADEGISDFIGNDVAIFSENTTTIDMFGSAKYRNYKYGGDDHVAVVHTETLPKLASIFVTSAIHKSSHSGQFDYSKNFYAKDADALNIQLPSRGGQPDYECMATFISAVQKIVIKDVVLFADRKIGMAKEIVNK</sequence>
<dbReference type="GO" id="GO:0003677">
    <property type="term" value="F:DNA binding"/>
    <property type="evidence" value="ECO:0007669"/>
    <property type="project" value="UniProtKB-KW"/>
</dbReference>
<dbReference type="SUPFAM" id="SSF116734">
    <property type="entry name" value="DNA methylase specificity domain"/>
    <property type="match status" value="2"/>
</dbReference>
<comment type="similarity">
    <text evidence="1">Belongs to the type-I restriction system S methylase family.</text>
</comment>
<feature type="domain" description="Type I restriction modification DNA specificity" evidence="5">
    <location>
        <begin position="31"/>
        <end position="192"/>
    </location>
</feature>
<evidence type="ECO:0000313" key="6">
    <source>
        <dbReference type="EMBL" id="KAB6086464.1"/>
    </source>
</evidence>
<proteinExistence type="inferred from homology"/>
<evidence type="ECO:0000256" key="4">
    <source>
        <dbReference type="SAM" id="MobiDB-lite"/>
    </source>
</evidence>
<comment type="caution">
    <text evidence="6">The sequence shown here is derived from an EMBL/GenBank/DDBJ whole genome shotgun (WGS) entry which is preliminary data.</text>
</comment>
<organism evidence="6 7">
    <name type="scientific">Bacteroides xylanisolvens</name>
    <dbReference type="NCBI Taxonomy" id="371601"/>
    <lineage>
        <taxon>Bacteria</taxon>
        <taxon>Pseudomonadati</taxon>
        <taxon>Bacteroidota</taxon>
        <taxon>Bacteroidia</taxon>
        <taxon>Bacteroidales</taxon>
        <taxon>Bacteroidaceae</taxon>
        <taxon>Bacteroides</taxon>
    </lineage>
</organism>
<evidence type="ECO:0000259" key="5">
    <source>
        <dbReference type="Pfam" id="PF01420"/>
    </source>
</evidence>
<keyword evidence="2" id="KW-0680">Restriction system</keyword>
<keyword evidence="6" id="KW-0255">Endonuclease</keyword>
<name>A0A7J5P1W6_9BACE</name>
<keyword evidence="6" id="KW-0378">Hydrolase</keyword>
<gene>
    <name evidence="6" type="ORF">GA574_14410</name>
</gene>
<keyword evidence="3" id="KW-0238">DNA-binding</keyword>
<evidence type="ECO:0000256" key="1">
    <source>
        <dbReference type="ARBA" id="ARBA00010923"/>
    </source>
</evidence>